<dbReference type="InterPro" id="IPR040086">
    <property type="entry name" value="MJ0683-like"/>
</dbReference>
<protein>
    <submittedName>
        <fullName evidence="6">PA0069 family radical SAM protein</fullName>
    </submittedName>
</protein>
<dbReference type="GO" id="GO:0046872">
    <property type="term" value="F:metal ion binding"/>
    <property type="evidence" value="ECO:0007669"/>
    <property type="project" value="UniProtKB-KW"/>
</dbReference>
<dbReference type="SFLD" id="SFLDG01084">
    <property type="entry name" value="Uncharacterised_Radical_SAM_Su"/>
    <property type="match status" value="1"/>
</dbReference>
<evidence type="ECO:0000259" key="5">
    <source>
        <dbReference type="PROSITE" id="PS51918"/>
    </source>
</evidence>
<dbReference type="InterPro" id="IPR006638">
    <property type="entry name" value="Elp3/MiaA/NifB-like_rSAM"/>
</dbReference>
<gene>
    <name evidence="6" type="ORF">G7Y85_15255</name>
</gene>
<dbReference type="PANTHER" id="PTHR43432">
    <property type="entry name" value="SLR0285 PROTEIN"/>
    <property type="match status" value="1"/>
</dbReference>
<evidence type="ECO:0000313" key="6">
    <source>
        <dbReference type="EMBL" id="NGY06131.1"/>
    </source>
</evidence>
<evidence type="ECO:0000256" key="2">
    <source>
        <dbReference type="ARBA" id="ARBA00023004"/>
    </source>
</evidence>
<evidence type="ECO:0000313" key="7">
    <source>
        <dbReference type="Proteomes" id="UP000472676"/>
    </source>
</evidence>
<dbReference type="EMBL" id="JAAMOW010000008">
    <property type="protein sequence ID" value="NGY06131.1"/>
    <property type="molecule type" value="Genomic_DNA"/>
</dbReference>
<dbReference type="PANTHER" id="PTHR43432:SF3">
    <property type="entry name" value="SLR0285 PROTEIN"/>
    <property type="match status" value="1"/>
</dbReference>
<evidence type="ECO:0000256" key="4">
    <source>
        <dbReference type="SAM" id="MobiDB-lite"/>
    </source>
</evidence>
<dbReference type="CDD" id="cd01335">
    <property type="entry name" value="Radical_SAM"/>
    <property type="match status" value="1"/>
</dbReference>
<dbReference type="Proteomes" id="UP000472676">
    <property type="component" value="Unassembled WGS sequence"/>
</dbReference>
<dbReference type="Gene3D" id="3.80.30.30">
    <property type="match status" value="1"/>
</dbReference>
<dbReference type="PROSITE" id="PS51918">
    <property type="entry name" value="RADICAL_SAM"/>
    <property type="match status" value="1"/>
</dbReference>
<proteinExistence type="predicted"/>
<keyword evidence="2" id="KW-0408">Iron</keyword>
<comment type="caution">
    <text evidence="6">The sequence shown here is derived from an EMBL/GenBank/DDBJ whole genome shotgun (WGS) entry which is preliminary data.</text>
</comment>
<dbReference type="GO" id="GO:0051536">
    <property type="term" value="F:iron-sulfur cluster binding"/>
    <property type="evidence" value="ECO:0007669"/>
    <property type="project" value="UniProtKB-KW"/>
</dbReference>
<dbReference type="InterPro" id="IPR007197">
    <property type="entry name" value="rSAM"/>
</dbReference>
<evidence type="ECO:0000256" key="3">
    <source>
        <dbReference type="ARBA" id="ARBA00023014"/>
    </source>
</evidence>
<dbReference type="SUPFAM" id="SSF102114">
    <property type="entry name" value="Radical SAM enzymes"/>
    <property type="match status" value="1"/>
</dbReference>
<dbReference type="SFLD" id="SFLDS00029">
    <property type="entry name" value="Radical_SAM"/>
    <property type="match status" value="1"/>
</dbReference>
<sequence>MIKGRGAVSNPAGRFELRRSEAADDGWYPDGADSADEGGEPERLKTTLHVDQSRSIIARNESPDLPFSQTINPYRGCEHGCIYCFARPSHGYLNLSSGLDFETQLYYKPQAAALLEAELRKPGYRCAVISLGASTDPYQPIERELKITRSLLEVMQRFRHPVGIVTKGALVERDIDLLQDLAKDGLAHVALSITTLDPALKRTLEPRAASGAARLRVLRRLSDAGIPTMVLFSPVIPFVNDAEMESVLAAARDAGARRASYIMLRLPYEVKDLFREWLETHAPLKAAHVLSLVEQMRGGKLNDPRFGSRMKGEGQYAAIVEQRFRIACRRLGFDGAGLQGLRCDAFTVPAAAGDQLRLAL</sequence>
<dbReference type="NCBIfam" id="NF033668">
    <property type="entry name" value="rSAM_PA0069"/>
    <property type="match status" value="1"/>
</dbReference>
<keyword evidence="1" id="KW-0479">Metal-binding</keyword>
<feature type="region of interest" description="Disordered" evidence="4">
    <location>
        <begin position="1"/>
        <end position="42"/>
    </location>
</feature>
<dbReference type="AlphaFoldDB" id="A0A6M2BVA3"/>
<dbReference type="SMART" id="SM00729">
    <property type="entry name" value="Elp3"/>
    <property type="match status" value="1"/>
</dbReference>
<accession>A0A6M2BVA3</accession>
<keyword evidence="7" id="KW-1185">Reference proteome</keyword>
<dbReference type="InterPro" id="IPR058240">
    <property type="entry name" value="rSAM_sf"/>
</dbReference>
<name>A0A6M2BVA3_9GAMM</name>
<reference evidence="6 7" key="1">
    <citation type="journal article" date="2014" name="Int. J. Syst. Evol. Microbiol.">
        <title>Solimonas terrae sp. nov., isolated from soil.</title>
        <authorList>
            <person name="Kim S.J."/>
            <person name="Moon J.Y."/>
            <person name="Weon H.Y."/>
            <person name="Ahn J.H."/>
            <person name="Chen W.M."/>
            <person name="Kwon S.W."/>
        </authorList>
    </citation>
    <scope>NUCLEOTIDE SEQUENCE [LARGE SCALE GENOMIC DNA]</scope>
    <source>
        <strain evidence="6 7">KIS83-12</strain>
    </source>
</reference>
<feature type="domain" description="Radical SAM core" evidence="5">
    <location>
        <begin position="63"/>
        <end position="305"/>
    </location>
</feature>
<organism evidence="6 7">
    <name type="scientific">Solimonas terrae</name>
    <dbReference type="NCBI Taxonomy" id="1396819"/>
    <lineage>
        <taxon>Bacteria</taxon>
        <taxon>Pseudomonadati</taxon>
        <taxon>Pseudomonadota</taxon>
        <taxon>Gammaproteobacteria</taxon>
        <taxon>Nevskiales</taxon>
        <taxon>Nevskiaceae</taxon>
        <taxon>Solimonas</taxon>
    </lineage>
</organism>
<dbReference type="Pfam" id="PF04055">
    <property type="entry name" value="Radical_SAM"/>
    <property type="match status" value="1"/>
</dbReference>
<dbReference type="GO" id="GO:0003824">
    <property type="term" value="F:catalytic activity"/>
    <property type="evidence" value="ECO:0007669"/>
    <property type="project" value="InterPro"/>
</dbReference>
<evidence type="ECO:0000256" key="1">
    <source>
        <dbReference type="ARBA" id="ARBA00022723"/>
    </source>
</evidence>
<keyword evidence="3" id="KW-0411">Iron-sulfur</keyword>